<dbReference type="EC" id="2.7.4.16" evidence="2"/>
<dbReference type="InterPro" id="IPR036676">
    <property type="entry name" value="PurM-like_C_sf"/>
</dbReference>
<dbReference type="OrthoDB" id="9802811at2"/>
<keyword evidence="1 2" id="KW-0784">Thiamine biosynthesis</keyword>
<feature type="binding site" evidence="2">
    <location>
        <position position="240"/>
    </location>
    <ligand>
        <name>ATP</name>
        <dbReference type="ChEBI" id="CHEBI:30616"/>
    </ligand>
</feature>
<dbReference type="CDD" id="cd02194">
    <property type="entry name" value="ThiL"/>
    <property type="match status" value="1"/>
</dbReference>
<reference evidence="4 5" key="1">
    <citation type="submission" date="2014-03" db="EMBL/GenBank/DDBJ databases">
        <title>complete genome sequence of Flavobacteriaceae bacterium JBKA-6.</title>
        <authorList>
            <person name="Takano T."/>
            <person name="Nakamura Y."/>
            <person name="Takuma S."/>
            <person name="Yasuike M."/>
            <person name="Matsuyama T."/>
            <person name="Sakai T."/>
            <person name="Fujiwara A."/>
            <person name="Kimoto K."/>
            <person name="Fukuda Y."/>
            <person name="Kondo H."/>
            <person name="Hirono I."/>
            <person name="Nakayasu C."/>
        </authorList>
    </citation>
    <scope>NUCLEOTIDE SEQUENCE [LARGE SCALE GENOMIC DNA]</scope>
    <source>
        <strain evidence="4 5">JBKA-6</strain>
    </source>
</reference>
<dbReference type="GO" id="GO:0000287">
    <property type="term" value="F:magnesium ion binding"/>
    <property type="evidence" value="ECO:0007669"/>
    <property type="project" value="UniProtKB-UniRule"/>
</dbReference>
<sequence>MFESTDKKSTPLSSLGEFGLIEHISKKVIIRNPSTVKGIGDDAAILDFEDKYTVISSDMLVEGIHFDLSYMPLKHLGYKSVIVNISDIYAMNATPTQIIVSMSLSNRFSLESVEEIFEGINLACEVYRVDLVGGDTTSSTSGLTLSITSVGKVDKADVVERSGAKPNDLIVVSGNLGAAYLGLQILEREKIIFQENPSIQPELEGYEYIIERQLKPEAKRDIFKLLKELNIKPTSMIDISDGLSSEIIHLCRQSNVGCHLFENKIPIDTAVSFTCEELNMNSTTVALNGGEDYELLFTVPMECYDKIKVCDELSIIGHITEEKEMKLLTLSDSIVDLTAQGWNALLKRENK</sequence>
<gene>
    <name evidence="2" type="primary">thiL</name>
    <name evidence="4" type="ORF">JBKA6_0863</name>
</gene>
<evidence type="ECO:0000256" key="2">
    <source>
        <dbReference type="HAMAP-Rule" id="MF_02128"/>
    </source>
</evidence>
<feature type="binding site" evidence="2">
    <location>
        <position position="42"/>
    </location>
    <ligand>
        <name>Mg(2+)</name>
        <dbReference type="ChEBI" id="CHEBI:18420"/>
        <label>4</label>
    </ligand>
</feature>
<feature type="binding site" evidence="2">
    <location>
        <position position="87"/>
    </location>
    <ligand>
        <name>Mg(2+)</name>
        <dbReference type="ChEBI" id="CHEBI:18420"/>
        <label>4</label>
    </ligand>
</feature>
<comment type="function">
    <text evidence="2">Catalyzes the ATP-dependent phosphorylation of thiamine-monophosphate (TMP) to form thiamine-pyrophosphate (TPP), the active form of vitamin B1.</text>
</comment>
<comment type="catalytic activity">
    <reaction evidence="2">
        <text>thiamine phosphate + ATP = thiamine diphosphate + ADP</text>
        <dbReference type="Rhea" id="RHEA:15913"/>
        <dbReference type="ChEBI" id="CHEBI:30616"/>
        <dbReference type="ChEBI" id="CHEBI:37575"/>
        <dbReference type="ChEBI" id="CHEBI:58937"/>
        <dbReference type="ChEBI" id="CHEBI:456216"/>
        <dbReference type="EC" id="2.7.4.16"/>
    </reaction>
</comment>
<dbReference type="InterPro" id="IPR016188">
    <property type="entry name" value="PurM-like_N"/>
</dbReference>
<dbReference type="PIRSF" id="PIRSF005303">
    <property type="entry name" value="Thiam_monoph_kin"/>
    <property type="match status" value="1"/>
</dbReference>
<dbReference type="Pfam" id="PF00586">
    <property type="entry name" value="AIRS"/>
    <property type="match status" value="1"/>
</dbReference>
<feature type="binding site" evidence="2">
    <location>
        <position position="87"/>
    </location>
    <ligand>
        <name>Mg(2+)</name>
        <dbReference type="ChEBI" id="CHEBI:18420"/>
        <label>2</label>
    </ligand>
</feature>
<feature type="domain" description="PurM-like N-terminal" evidence="3">
    <location>
        <begin position="40"/>
        <end position="153"/>
    </location>
</feature>
<keyword evidence="2 4" id="KW-0418">Kinase</keyword>
<comment type="miscellaneous">
    <text evidence="2">Reaction mechanism of ThiL seems to utilize a direct, inline transfer of the gamma-phosphate of ATP to TMP rather than a phosphorylated enzyme intermediate.</text>
</comment>
<feature type="binding site" evidence="2">
    <location>
        <position position="342"/>
    </location>
    <ligand>
        <name>substrate</name>
    </ligand>
</feature>
<dbReference type="AlphaFoldDB" id="A0A1J1E4A3"/>
<evidence type="ECO:0000313" key="4">
    <source>
        <dbReference type="EMBL" id="BAV94876.1"/>
    </source>
</evidence>
<dbReference type="SUPFAM" id="SSF56042">
    <property type="entry name" value="PurM C-terminal domain-like"/>
    <property type="match status" value="1"/>
</dbReference>
<keyword evidence="2" id="KW-0479">Metal-binding</keyword>
<feature type="binding site" evidence="2">
    <location>
        <position position="56"/>
    </location>
    <ligand>
        <name>Mg(2+)</name>
        <dbReference type="ChEBI" id="CHEBI:18420"/>
        <label>4</label>
    </ligand>
</feature>
<dbReference type="Proteomes" id="UP000243197">
    <property type="component" value="Chromosome"/>
</dbReference>
<dbReference type="InterPro" id="IPR036921">
    <property type="entry name" value="PurM-like_N_sf"/>
</dbReference>
<keyword evidence="2" id="KW-0808">Transferase</keyword>
<feature type="binding site" evidence="2">
    <location>
        <position position="238"/>
    </location>
    <ligand>
        <name>Mg(2+)</name>
        <dbReference type="ChEBI" id="CHEBI:18420"/>
        <label>3</label>
    </ligand>
</feature>
<feature type="binding site" evidence="2">
    <location>
        <position position="161"/>
    </location>
    <ligand>
        <name>ATP</name>
        <dbReference type="ChEBI" id="CHEBI:30616"/>
    </ligand>
</feature>
<evidence type="ECO:0000313" key="5">
    <source>
        <dbReference type="Proteomes" id="UP000243197"/>
    </source>
</evidence>
<dbReference type="PANTHER" id="PTHR30270:SF0">
    <property type="entry name" value="THIAMINE-MONOPHOSPHATE KINASE"/>
    <property type="match status" value="1"/>
</dbReference>
<comment type="pathway">
    <text evidence="2">Cofactor biosynthesis; thiamine diphosphate biosynthesis; thiamine diphosphate from thiamine phosphate: step 1/1.</text>
</comment>
<dbReference type="GO" id="GO:0009228">
    <property type="term" value="P:thiamine biosynthetic process"/>
    <property type="evidence" value="ECO:0007669"/>
    <property type="project" value="UniProtKB-KW"/>
</dbReference>
<feature type="binding site" evidence="2">
    <location>
        <position position="241"/>
    </location>
    <ligand>
        <name>Mg(2+)</name>
        <dbReference type="ChEBI" id="CHEBI:18420"/>
        <label>5</label>
    </ligand>
</feature>
<dbReference type="GO" id="GO:0009030">
    <property type="term" value="F:thiamine-phosphate kinase activity"/>
    <property type="evidence" value="ECO:0007669"/>
    <property type="project" value="UniProtKB-UniRule"/>
</dbReference>
<evidence type="ECO:0000256" key="1">
    <source>
        <dbReference type="ARBA" id="ARBA00022977"/>
    </source>
</evidence>
<keyword evidence="2" id="KW-0067">ATP-binding</keyword>
<dbReference type="UniPathway" id="UPA00060">
    <property type="reaction ID" value="UER00142"/>
</dbReference>
<dbReference type="EMBL" id="AP014564">
    <property type="protein sequence ID" value="BAV94876.1"/>
    <property type="molecule type" value="Genomic_DNA"/>
</dbReference>
<dbReference type="NCBIfam" id="TIGR01379">
    <property type="entry name" value="thiL"/>
    <property type="match status" value="1"/>
</dbReference>
<name>A0A1J1E4A3_9FLAO</name>
<dbReference type="InterPro" id="IPR006283">
    <property type="entry name" value="ThiL-like"/>
</dbReference>
<comment type="similarity">
    <text evidence="2">Belongs to the thiamine-monophosphate kinase family.</text>
</comment>
<dbReference type="GO" id="GO:0009229">
    <property type="term" value="P:thiamine diphosphate biosynthetic process"/>
    <property type="evidence" value="ECO:0007669"/>
    <property type="project" value="UniProtKB-UniRule"/>
</dbReference>
<feature type="binding site" evidence="2">
    <location>
        <position position="65"/>
    </location>
    <ligand>
        <name>substrate</name>
    </ligand>
</feature>
<evidence type="ECO:0000259" key="3">
    <source>
        <dbReference type="Pfam" id="PF00586"/>
    </source>
</evidence>
<dbReference type="Gene3D" id="3.30.1330.10">
    <property type="entry name" value="PurM-like, N-terminal domain"/>
    <property type="match status" value="1"/>
</dbReference>
<feature type="binding site" evidence="2">
    <location>
        <begin position="134"/>
        <end position="135"/>
    </location>
    <ligand>
        <name>ATP</name>
        <dbReference type="ChEBI" id="CHEBI:30616"/>
    </ligand>
</feature>
<dbReference type="PANTHER" id="PTHR30270">
    <property type="entry name" value="THIAMINE-MONOPHOSPHATE KINASE"/>
    <property type="match status" value="1"/>
</dbReference>
<feature type="binding site" evidence="2">
    <location>
        <position position="87"/>
    </location>
    <ligand>
        <name>Mg(2+)</name>
        <dbReference type="ChEBI" id="CHEBI:18420"/>
        <label>3</label>
    </ligand>
</feature>
<feature type="binding site" evidence="2">
    <location>
        <position position="58"/>
    </location>
    <ligand>
        <name>Mg(2+)</name>
        <dbReference type="ChEBI" id="CHEBI:18420"/>
        <label>2</label>
    </ligand>
</feature>
<dbReference type="GO" id="GO:0005524">
    <property type="term" value="F:ATP binding"/>
    <property type="evidence" value="ECO:0007669"/>
    <property type="project" value="UniProtKB-UniRule"/>
</dbReference>
<protein>
    <recommendedName>
        <fullName evidence="2">Thiamine-monophosphate kinase</fullName>
        <shortName evidence="2">TMP kinase</shortName>
        <shortName evidence="2">Thiamine-phosphate kinase</shortName>
        <ecNumber evidence="2">2.7.4.16</ecNumber>
    </recommendedName>
</protein>
<dbReference type="HAMAP" id="MF_02128">
    <property type="entry name" value="TMP_kinase"/>
    <property type="match status" value="1"/>
</dbReference>
<accession>A0A1J1E4A3</accession>
<dbReference type="KEGG" id="ise:JBKA6_0863"/>
<feature type="binding site" evidence="2">
    <location>
        <position position="135"/>
    </location>
    <ligand>
        <name>Mg(2+)</name>
        <dbReference type="ChEBI" id="CHEBI:18420"/>
        <label>1</label>
    </ligand>
</feature>
<proteinExistence type="inferred from homology"/>
<feature type="binding site" evidence="2">
    <location>
        <position position="57"/>
    </location>
    <ligand>
        <name>Mg(2+)</name>
        <dbReference type="ChEBI" id="CHEBI:18420"/>
        <label>1</label>
    </ligand>
</feature>
<keyword evidence="2" id="KW-0547">Nucleotide-binding</keyword>
<organism evidence="4 5">
    <name type="scientific">Ichthyobacterium seriolicida</name>
    <dbReference type="NCBI Taxonomy" id="242600"/>
    <lineage>
        <taxon>Bacteria</taxon>
        <taxon>Pseudomonadati</taxon>
        <taxon>Bacteroidota</taxon>
        <taxon>Flavobacteriia</taxon>
        <taxon>Flavobacteriales</taxon>
        <taxon>Ichthyobacteriaceae</taxon>
        <taxon>Ichthyobacterium</taxon>
    </lineage>
</organism>
<dbReference type="RefSeq" id="WP_096686220.1">
    <property type="nucleotide sequence ID" value="NZ_AP014564.1"/>
</dbReference>
<dbReference type="SUPFAM" id="SSF55326">
    <property type="entry name" value="PurM N-terminal domain-like"/>
    <property type="match status" value="1"/>
</dbReference>
<keyword evidence="5" id="KW-1185">Reference proteome</keyword>
<comment type="caution">
    <text evidence="2">Lacks conserved residue(s) required for the propagation of feature annotation.</text>
</comment>
<feature type="binding site" evidence="2">
    <location>
        <position position="291"/>
    </location>
    <ligand>
        <name>substrate</name>
    </ligand>
</feature>
<dbReference type="Gene3D" id="3.90.650.10">
    <property type="entry name" value="PurM-like C-terminal domain"/>
    <property type="match status" value="1"/>
</dbReference>
<keyword evidence="2" id="KW-0460">Magnesium</keyword>
<feature type="binding site" evidence="2">
    <location>
        <position position="58"/>
    </location>
    <ligand>
        <name>Mg(2+)</name>
        <dbReference type="ChEBI" id="CHEBI:18420"/>
        <label>1</label>
    </ligand>
</feature>
<feature type="binding site" evidence="2">
    <location>
        <position position="42"/>
    </location>
    <ligand>
        <name>Mg(2+)</name>
        <dbReference type="ChEBI" id="CHEBI:18420"/>
        <label>3</label>
    </ligand>
</feature>